<dbReference type="GO" id="GO:1990259">
    <property type="term" value="F:histone H2AQ104 methyltransferase activity"/>
    <property type="evidence" value="ECO:0007669"/>
    <property type="project" value="TreeGrafter"/>
</dbReference>
<evidence type="ECO:0000256" key="1">
    <source>
        <dbReference type="ARBA" id="ARBA00004604"/>
    </source>
</evidence>
<keyword evidence="4" id="KW-0698">rRNA processing</keyword>
<comment type="similarity">
    <text evidence="2">Belongs to the methyltransferase superfamily. Fibrillarin family.</text>
</comment>
<evidence type="ECO:0000256" key="3">
    <source>
        <dbReference type="ARBA" id="ARBA00015190"/>
    </source>
</evidence>
<keyword evidence="10" id="KW-0687">Ribonucleoprotein</keyword>
<evidence type="ECO:0000256" key="7">
    <source>
        <dbReference type="ARBA" id="ARBA00022691"/>
    </source>
</evidence>
<evidence type="ECO:0000256" key="4">
    <source>
        <dbReference type="ARBA" id="ARBA00022552"/>
    </source>
</evidence>
<feature type="region of interest" description="Disordered" evidence="13">
    <location>
        <begin position="1"/>
        <end position="55"/>
    </location>
</feature>
<dbReference type="NCBIfam" id="NF003276">
    <property type="entry name" value="PRK04266.1-2"/>
    <property type="match status" value="1"/>
</dbReference>
<dbReference type="FunFam" id="3.30.200.20:FF:000056">
    <property type="entry name" value="Fibrillarin like 1"/>
    <property type="match status" value="1"/>
</dbReference>
<name>A0A0S4J8H3_BODSA</name>
<evidence type="ECO:0000313" key="15">
    <source>
        <dbReference type="Proteomes" id="UP000051952"/>
    </source>
</evidence>
<dbReference type="Gene3D" id="3.30.200.20">
    <property type="entry name" value="Phosphorylase Kinase, domain 1"/>
    <property type="match status" value="1"/>
</dbReference>
<dbReference type="PANTHER" id="PTHR10335:SF17">
    <property type="entry name" value="FIBRILLARIN"/>
    <property type="match status" value="1"/>
</dbReference>
<dbReference type="VEuPathDB" id="TriTrypDB:BSAL_00080"/>
<dbReference type="FunFam" id="3.40.50.150:FF:000001">
    <property type="entry name" value="Fibrillarin like 1"/>
    <property type="match status" value="1"/>
</dbReference>
<dbReference type="InterPro" id="IPR000692">
    <property type="entry name" value="Fibrillarin"/>
</dbReference>
<dbReference type="SUPFAM" id="SSF53335">
    <property type="entry name" value="S-adenosyl-L-methionine-dependent methyltransferases"/>
    <property type="match status" value="1"/>
</dbReference>
<keyword evidence="7" id="KW-0949">S-adenosyl-L-methionine</keyword>
<evidence type="ECO:0000313" key="14">
    <source>
        <dbReference type="EMBL" id="CUG86820.1"/>
    </source>
</evidence>
<dbReference type="GO" id="GO:0032040">
    <property type="term" value="C:small-subunit processome"/>
    <property type="evidence" value="ECO:0007669"/>
    <property type="project" value="TreeGrafter"/>
</dbReference>
<dbReference type="PRINTS" id="PR00052">
    <property type="entry name" value="FIBRILLARIN"/>
</dbReference>
<organism evidence="14 15">
    <name type="scientific">Bodo saltans</name>
    <name type="common">Flagellated protozoan</name>
    <dbReference type="NCBI Taxonomy" id="75058"/>
    <lineage>
        <taxon>Eukaryota</taxon>
        <taxon>Discoba</taxon>
        <taxon>Euglenozoa</taxon>
        <taxon>Kinetoplastea</taxon>
        <taxon>Metakinetoplastina</taxon>
        <taxon>Eubodonida</taxon>
        <taxon>Bodonidae</taxon>
        <taxon>Bodo</taxon>
    </lineage>
</organism>
<dbReference type="SMART" id="SM01206">
    <property type="entry name" value="Fibrillarin"/>
    <property type="match status" value="1"/>
</dbReference>
<gene>
    <name evidence="14" type="ORF">BSAL_00080</name>
</gene>
<evidence type="ECO:0000256" key="8">
    <source>
        <dbReference type="ARBA" id="ARBA00022884"/>
    </source>
</evidence>
<evidence type="ECO:0000256" key="9">
    <source>
        <dbReference type="ARBA" id="ARBA00023242"/>
    </source>
</evidence>
<evidence type="ECO:0000256" key="13">
    <source>
        <dbReference type="SAM" id="MobiDB-lite"/>
    </source>
</evidence>
<keyword evidence="5" id="KW-0489">Methyltransferase</keyword>
<keyword evidence="15" id="KW-1185">Reference proteome</keyword>
<comment type="catalytic activity">
    <reaction evidence="12">
        <text>L-glutaminyl-[histone H2A] + S-adenosyl-L-methionine = N(5)-methyl-L-glutaminyl-[histone H2A] + S-adenosyl-L-homocysteine + H(+)</text>
        <dbReference type="Rhea" id="RHEA:50904"/>
        <dbReference type="Rhea" id="RHEA-COMP:12837"/>
        <dbReference type="Rhea" id="RHEA-COMP:12839"/>
        <dbReference type="ChEBI" id="CHEBI:15378"/>
        <dbReference type="ChEBI" id="CHEBI:30011"/>
        <dbReference type="ChEBI" id="CHEBI:57856"/>
        <dbReference type="ChEBI" id="CHEBI:59789"/>
        <dbReference type="ChEBI" id="CHEBI:61891"/>
    </reaction>
</comment>
<comment type="subcellular location">
    <subcellularLocation>
        <location evidence="1">Nucleus</location>
        <location evidence="1">Nucleolus</location>
    </subcellularLocation>
</comment>
<keyword evidence="8" id="KW-0694">RNA-binding</keyword>
<dbReference type="PIRSF" id="PIRSF006540">
    <property type="entry name" value="Nop17p"/>
    <property type="match status" value="1"/>
</dbReference>
<keyword evidence="9" id="KW-0539">Nucleus</keyword>
<evidence type="ECO:0000256" key="5">
    <source>
        <dbReference type="ARBA" id="ARBA00022603"/>
    </source>
</evidence>
<evidence type="ECO:0000256" key="10">
    <source>
        <dbReference type="ARBA" id="ARBA00023274"/>
    </source>
</evidence>
<dbReference type="InterPro" id="IPR029063">
    <property type="entry name" value="SAM-dependent_MTases_sf"/>
</dbReference>
<evidence type="ECO:0000256" key="11">
    <source>
        <dbReference type="ARBA" id="ARBA00032245"/>
    </source>
</evidence>
<dbReference type="Gene3D" id="3.40.50.150">
    <property type="entry name" value="Vaccinia Virus protein VP39"/>
    <property type="match status" value="1"/>
</dbReference>
<dbReference type="GO" id="GO:0003723">
    <property type="term" value="F:RNA binding"/>
    <property type="evidence" value="ECO:0007669"/>
    <property type="project" value="UniProtKB-KW"/>
</dbReference>
<sequence>MRGGRGGFSRGGAPGGRGGFGGRGGAPGGRGGFGGRGGGRGGARGGRGGRGGAGGAAKVIVEPHFRHPGVFISKSKVDSICTLNMVPGVSVYGEKRIECGATQSGDEKKEYRLWNPYRSKLASAIYNGVESIHMAPGSKVLYLGGASGTTVSHVSDLVGPEGMVYAVEFSHRSGRDLVEMSKRRPNIVPIIEDARHPIKYRMLVPMVDCIFMDVAQPDQARIMALNASFFLKNGGHYVISIKANCIDSTLEAPVVFAAEVDKMKKDKLKPLEQVTLEPFERDHAVVVGVYRSVKKTA</sequence>
<dbReference type="Pfam" id="PF01269">
    <property type="entry name" value="Fibrillarin"/>
    <property type="match status" value="1"/>
</dbReference>
<dbReference type="AlphaFoldDB" id="A0A0S4J8H3"/>
<dbReference type="Proteomes" id="UP000051952">
    <property type="component" value="Unassembled WGS sequence"/>
</dbReference>
<protein>
    <recommendedName>
        <fullName evidence="3">rRNA 2'-O-methyltransferase fibrillarin</fullName>
    </recommendedName>
    <alternativeName>
        <fullName evidence="11">Histone-glutamine methyltransferase</fullName>
    </alternativeName>
</protein>
<dbReference type="GO" id="GO:0031428">
    <property type="term" value="C:box C/D methylation guide snoRNP complex"/>
    <property type="evidence" value="ECO:0007669"/>
    <property type="project" value="TreeGrafter"/>
</dbReference>
<dbReference type="PANTHER" id="PTHR10335">
    <property type="entry name" value="RRNA 2-O-METHYLTRANSFERASE FIBRILLARIN"/>
    <property type="match status" value="1"/>
</dbReference>
<evidence type="ECO:0000256" key="12">
    <source>
        <dbReference type="ARBA" id="ARBA00047568"/>
    </source>
</evidence>
<dbReference type="EMBL" id="CYKH01001399">
    <property type="protein sequence ID" value="CUG86820.1"/>
    <property type="molecule type" value="Genomic_DNA"/>
</dbReference>
<evidence type="ECO:0000256" key="6">
    <source>
        <dbReference type="ARBA" id="ARBA00022679"/>
    </source>
</evidence>
<dbReference type="OMA" id="WNPNKSK"/>
<dbReference type="GO" id="GO:0000494">
    <property type="term" value="P:box C/D sno(s)RNA 3'-end processing"/>
    <property type="evidence" value="ECO:0007669"/>
    <property type="project" value="TreeGrafter"/>
</dbReference>
<evidence type="ECO:0000256" key="2">
    <source>
        <dbReference type="ARBA" id="ARBA00010632"/>
    </source>
</evidence>
<proteinExistence type="inferred from homology"/>
<dbReference type="PROSITE" id="PS00566">
    <property type="entry name" value="FIBRILLARIN"/>
    <property type="match status" value="1"/>
</dbReference>
<dbReference type="HAMAP" id="MF_00351">
    <property type="entry name" value="RNA_methyltransf_FlpA"/>
    <property type="match status" value="1"/>
</dbReference>
<dbReference type="InterPro" id="IPR020813">
    <property type="entry name" value="Fibrillarin_CS"/>
</dbReference>
<keyword evidence="6" id="KW-0808">Transferase</keyword>
<accession>A0A0S4J8H3</accession>
<dbReference type="GO" id="GO:0008649">
    <property type="term" value="F:rRNA methyltransferase activity"/>
    <property type="evidence" value="ECO:0007669"/>
    <property type="project" value="TreeGrafter"/>
</dbReference>
<reference evidence="15" key="1">
    <citation type="submission" date="2015-09" db="EMBL/GenBank/DDBJ databases">
        <authorList>
            <consortium name="Pathogen Informatics"/>
        </authorList>
    </citation>
    <scope>NUCLEOTIDE SEQUENCE [LARGE SCALE GENOMIC DNA]</scope>
    <source>
        <strain evidence="15">Lake Konstanz</strain>
    </source>
</reference>
<dbReference type="OrthoDB" id="1859733at2759"/>